<keyword evidence="2 4" id="KW-0238">DNA-binding</keyword>
<evidence type="ECO:0000313" key="7">
    <source>
        <dbReference type="Proteomes" id="UP001177080"/>
    </source>
</evidence>
<dbReference type="RefSeq" id="WP_244759612.1">
    <property type="nucleotide sequence ID" value="NZ_JALJCJ010000001.1"/>
</dbReference>
<keyword evidence="7" id="KW-1185">Reference proteome</keyword>
<reference evidence="6" key="1">
    <citation type="submission" date="2022-04" db="EMBL/GenBank/DDBJ databases">
        <title>Shinella lacus sp. nov., a novel member of the genus Shinella from water.</title>
        <authorList>
            <person name="Deng Y."/>
        </authorList>
    </citation>
    <scope>NUCLEOTIDE SEQUENCE</scope>
    <source>
        <strain evidence="6">JCM 31239</strain>
    </source>
</reference>
<dbReference type="PANTHER" id="PTHR47506:SF1">
    <property type="entry name" value="HTH-TYPE TRANSCRIPTIONAL REGULATOR YJDC"/>
    <property type="match status" value="1"/>
</dbReference>
<accession>A0ABT8XIZ3</accession>
<dbReference type="Pfam" id="PF00440">
    <property type="entry name" value="TetR_N"/>
    <property type="match status" value="1"/>
</dbReference>
<feature type="domain" description="HTH tetR-type" evidence="5">
    <location>
        <begin position="4"/>
        <end position="64"/>
    </location>
</feature>
<evidence type="ECO:0000259" key="5">
    <source>
        <dbReference type="PROSITE" id="PS50977"/>
    </source>
</evidence>
<dbReference type="InterPro" id="IPR036271">
    <property type="entry name" value="Tet_transcr_reg_TetR-rel_C_sf"/>
</dbReference>
<dbReference type="PROSITE" id="PS50977">
    <property type="entry name" value="HTH_TETR_2"/>
    <property type="match status" value="1"/>
</dbReference>
<evidence type="ECO:0000256" key="2">
    <source>
        <dbReference type="ARBA" id="ARBA00023125"/>
    </source>
</evidence>
<dbReference type="EMBL" id="WHSC02000009">
    <property type="protein sequence ID" value="MDO6123685.1"/>
    <property type="molecule type" value="Genomic_DNA"/>
</dbReference>
<name>A0ABT8XIZ3_9HYPH</name>
<evidence type="ECO:0000256" key="4">
    <source>
        <dbReference type="PROSITE-ProRule" id="PRU00335"/>
    </source>
</evidence>
<evidence type="ECO:0000313" key="6">
    <source>
        <dbReference type="EMBL" id="MDO6123685.1"/>
    </source>
</evidence>
<dbReference type="PRINTS" id="PR00455">
    <property type="entry name" value="HTHTETR"/>
</dbReference>
<dbReference type="Gene3D" id="1.10.357.10">
    <property type="entry name" value="Tetracycline Repressor, domain 2"/>
    <property type="match status" value="1"/>
</dbReference>
<protein>
    <submittedName>
        <fullName evidence="6">TetR/AcrR family transcriptional regulator</fullName>
    </submittedName>
</protein>
<feature type="DNA-binding region" description="H-T-H motif" evidence="4">
    <location>
        <begin position="27"/>
        <end position="46"/>
    </location>
</feature>
<gene>
    <name evidence="6" type="ORF">GB928_021040</name>
</gene>
<proteinExistence type="predicted"/>
<comment type="caution">
    <text evidence="6">The sequence shown here is derived from an EMBL/GenBank/DDBJ whole genome shotgun (WGS) entry which is preliminary data.</text>
</comment>
<dbReference type="Proteomes" id="UP001177080">
    <property type="component" value="Unassembled WGS sequence"/>
</dbReference>
<sequence>MPAENTRQHIVDAADRLFYEQGFEATSFAHIAKAVGLSRGNFYYHFKSKDEILTAVIALRLAKTRQMLETWEKAEAPADRIRSFIHILIMNRAKIMSYGCPVGTLCSELAKLDHVAKDEATKLFTLFREWLAGQFALLGRAGDADRLALHVLMRSQGAATLATAFRDEGFVEREVADMTAWLDAQHPRPLHA</sequence>
<dbReference type="SUPFAM" id="SSF48498">
    <property type="entry name" value="Tetracyclin repressor-like, C-terminal domain"/>
    <property type="match status" value="1"/>
</dbReference>
<dbReference type="InterPro" id="IPR001647">
    <property type="entry name" value="HTH_TetR"/>
</dbReference>
<dbReference type="PANTHER" id="PTHR47506">
    <property type="entry name" value="TRANSCRIPTIONAL REGULATORY PROTEIN"/>
    <property type="match status" value="1"/>
</dbReference>
<dbReference type="SUPFAM" id="SSF46689">
    <property type="entry name" value="Homeodomain-like"/>
    <property type="match status" value="1"/>
</dbReference>
<evidence type="ECO:0000256" key="3">
    <source>
        <dbReference type="ARBA" id="ARBA00023163"/>
    </source>
</evidence>
<keyword evidence="1" id="KW-0805">Transcription regulation</keyword>
<evidence type="ECO:0000256" key="1">
    <source>
        <dbReference type="ARBA" id="ARBA00023015"/>
    </source>
</evidence>
<dbReference type="InterPro" id="IPR009057">
    <property type="entry name" value="Homeodomain-like_sf"/>
</dbReference>
<keyword evidence="3" id="KW-0804">Transcription</keyword>
<organism evidence="6 7">
    <name type="scientific">Shinella curvata</name>
    <dbReference type="NCBI Taxonomy" id="1817964"/>
    <lineage>
        <taxon>Bacteria</taxon>
        <taxon>Pseudomonadati</taxon>
        <taxon>Pseudomonadota</taxon>
        <taxon>Alphaproteobacteria</taxon>
        <taxon>Hyphomicrobiales</taxon>
        <taxon>Rhizobiaceae</taxon>
        <taxon>Shinella</taxon>
    </lineage>
</organism>